<evidence type="ECO:0000256" key="6">
    <source>
        <dbReference type="SAM" id="MobiDB-lite"/>
    </source>
</evidence>
<evidence type="ECO:0000256" key="4">
    <source>
        <dbReference type="ARBA" id="ARBA00022884"/>
    </source>
</evidence>
<evidence type="ECO:0000256" key="3">
    <source>
        <dbReference type="ARBA" id="ARBA00022801"/>
    </source>
</evidence>
<evidence type="ECO:0000313" key="7">
    <source>
        <dbReference type="EMBL" id="KAA8634380.1"/>
    </source>
</evidence>
<comment type="caution">
    <text evidence="7">The sequence shown here is derived from an EMBL/GenBank/DDBJ whole genome shotgun (WGS) entry which is preliminary data.</text>
</comment>
<evidence type="ECO:0000313" key="8">
    <source>
        <dbReference type="Proteomes" id="UP000433876"/>
    </source>
</evidence>
<dbReference type="PANTHER" id="PTHR17224">
    <property type="entry name" value="PEPTIDYL-TRNA HYDROLASE"/>
    <property type="match status" value="1"/>
</dbReference>
<accession>A0A8S8ZZN5</accession>
<protein>
    <recommendedName>
        <fullName evidence="1">peptidyl-tRNA hydrolase</fullName>
        <ecNumber evidence="1">3.1.1.29</ecNumber>
    </recommendedName>
</protein>
<sequence length="228" mass="25314">MAQQNTVRQQPLNSGSKQKPSSPETHDKDMASLRRFLVVSLGNPGEYRDTYHSAGHMVLESFQKKLPEALGQPSFTSERYGKKAVRTSAGSKYTLLQSPTLMNITGPWLARAYKDFMVDQGLSPEEVGLVLVHDDLEEELGVVKVRQWKASHRGHNGIKSVLASLPPMPDAKWARVSIGIGRPEDRDRTTVSDFVLSKVPRHAKGILQDKGGSGLWEALGKLETKWNK</sequence>
<evidence type="ECO:0000256" key="2">
    <source>
        <dbReference type="ARBA" id="ARBA00022555"/>
    </source>
</evidence>
<feature type="compositionally biased region" description="Polar residues" evidence="6">
    <location>
        <begin position="1"/>
        <end position="23"/>
    </location>
</feature>
<reference evidence="7 8" key="1">
    <citation type="submission" date="2017-07" db="EMBL/GenBank/DDBJ databases">
        <title>Genome sequence of the Sordaria macrospora wild type strain R19027.</title>
        <authorList>
            <person name="Nowrousian M."/>
            <person name="Teichert I."/>
            <person name="Kueck U."/>
        </authorList>
    </citation>
    <scope>NUCLEOTIDE SEQUENCE [LARGE SCALE GENOMIC DNA]</scope>
    <source>
        <strain evidence="7 8">R19027</strain>
        <tissue evidence="7">Mycelium</tissue>
    </source>
</reference>
<keyword evidence="4" id="KW-0694">RNA-binding</keyword>
<evidence type="ECO:0000256" key="1">
    <source>
        <dbReference type="ARBA" id="ARBA00013260"/>
    </source>
</evidence>
<dbReference type="AlphaFoldDB" id="A0A8S8ZZN5"/>
<dbReference type="InterPro" id="IPR036416">
    <property type="entry name" value="Pept_tRNA_hydro_sf"/>
</dbReference>
<dbReference type="CDD" id="cd00462">
    <property type="entry name" value="PTH"/>
    <property type="match status" value="1"/>
</dbReference>
<evidence type="ECO:0000256" key="5">
    <source>
        <dbReference type="ARBA" id="ARBA00038063"/>
    </source>
</evidence>
<feature type="region of interest" description="Disordered" evidence="6">
    <location>
        <begin position="1"/>
        <end position="29"/>
    </location>
</feature>
<proteinExistence type="inferred from homology"/>
<keyword evidence="3" id="KW-0378">Hydrolase</keyword>
<dbReference type="GO" id="GO:0004045">
    <property type="term" value="F:peptidyl-tRNA hydrolase activity"/>
    <property type="evidence" value="ECO:0007669"/>
    <property type="project" value="UniProtKB-EC"/>
</dbReference>
<dbReference type="OMA" id="PSYMNES"/>
<dbReference type="VEuPathDB" id="FungiDB:SMAC_03145"/>
<dbReference type="InterPro" id="IPR001328">
    <property type="entry name" value="Pept_tRNA_hydro"/>
</dbReference>
<dbReference type="SUPFAM" id="SSF53178">
    <property type="entry name" value="Peptidyl-tRNA hydrolase-like"/>
    <property type="match status" value="1"/>
</dbReference>
<comment type="similarity">
    <text evidence="5">Belongs to the PTH family.</text>
</comment>
<dbReference type="EMBL" id="NMPR01000023">
    <property type="protein sequence ID" value="KAA8634380.1"/>
    <property type="molecule type" value="Genomic_DNA"/>
</dbReference>
<dbReference type="Pfam" id="PF01195">
    <property type="entry name" value="Pept_tRNA_hydro"/>
    <property type="match status" value="1"/>
</dbReference>
<dbReference type="InterPro" id="IPR018171">
    <property type="entry name" value="Pept_tRNA_hydro_CS"/>
</dbReference>
<dbReference type="GO" id="GO:0000049">
    <property type="term" value="F:tRNA binding"/>
    <property type="evidence" value="ECO:0007669"/>
    <property type="project" value="UniProtKB-KW"/>
</dbReference>
<dbReference type="EC" id="3.1.1.29" evidence="1"/>
<dbReference type="Proteomes" id="UP000433876">
    <property type="component" value="Unassembled WGS sequence"/>
</dbReference>
<gene>
    <name evidence="7" type="ORF">SMACR_03145</name>
</gene>
<dbReference type="PANTHER" id="PTHR17224:SF1">
    <property type="entry name" value="PEPTIDYL-TRNA HYDROLASE"/>
    <property type="match status" value="1"/>
</dbReference>
<dbReference type="PROSITE" id="PS01196">
    <property type="entry name" value="PEPT_TRNA_HYDROL_2"/>
    <property type="match status" value="1"/>
</dbReference>
<dbReference type="Gene3D" id="3.40.50.1470">
    <property type="entry name" value="Peptidyl-tRNA hydrolase"/>
    <property type="match status" value="1"/>
</dbReference>
<name>A0A8S8ZZN5_SORMA</name>
<organism evidence="7 8">
    <name type="scientific">Sordaria macrospora</name>
    <dbReference type="NCBI Taxonomy" id="5147"/>
    <lineage>
        <taxon>Eukaryota</taxon>
        <taxon>Fungi</taxon>
        <taxon>Dikarya</taxon>
        <taxon>Ascomycota</taxon>
        <taxon>Pezizomycotina</taxon>
        <taxon>Sordariomycetes</taxon>
        <taxon>Sordariomycetidae</taxon>
        <taxon>Sordariales</taxon>
        <taxon>Sordariaceae</taxon>
        <taxon>Sordaria</taxon>
    </lineage>
</organism>
<keyword evidence="2" id="KW-0820">tRNA-binding</keyword>